<reference evidence="1" key="2">
    <citation type="submission" date="2015-06" db="UniProtKB">
        <authorList>
            <consortium name="EnsemblMetazoa"/>
        </authorList>
    </citation>
    <scope>IDENTIFICATION</scope>
</reference>
<name>T1GGH2_MEGSC</name>
<dbReference type="AlphaFoldDB" id="T1GGH2"/>
<dbReference type="EnsemblMetazoa" id="MESCA002492-RA">
    <property type="protein sequence ID" value="MESCA002492-PA"/>
    <property type="gene ID" value="MESCA002492"/>
</dbReference>
<dbReference type="EMBL" id="CAQQ02010148">
    <property type="status" value="NOT_ANNOTATED_CDS"/>
    <property type="molecule type" value="Genomic_DNA"/>
</dbReference>
<dbReference type="HOGENOM" id="CLU_2530042_0_0_1"/>
<dbReference type="Proteomes" id="UP000015102">
    <property type="component" value="Unassembled WGS sequence"/>
</dbReference>
<reference evidence="2" key="1">
    <citation type="submission" date="2013-02" db="EMBL/GenBank/DDBJ databases">
        <authorList>
            <person name="Hughes D."/>
        </authorList>
    </citation>
    <scope>NUCLEOTIDE SEQUENCE</scope>
    <source>
        <strain>Durham</strain>
        <strain evidence="2">NC isolate 2 -- Noor lab</strain>
    </source>
</reference>
<accession>T1GGH2</accession>
<evidence type="ECO:0000313" key="1">
    <source>
        <dbReference type="EnsemblMetazoa" id="MESCA002492-PA"/>
    </source>
</evidence>
<protein>
    <submittedName>
        <fullName evidence="1">Uncharacterized protein</fullName>
    </submittedName>
</protein>
<organism evidence="1 2">
    <name type="scientific">Megaselia scalaris</name>
    <name type="common">Humpbacked fly</name>
    <name type="synonym">Phora scalaris</name>
    <dbReference type="NCBI Taxonomy" id="36166"/>
    <lineage>
        <taxon>Eukaryota</taxon>
        <taxon>Metazoa</taxon>
        <taxon>Ecdysozoa</taxon>
        <taxon>Arthropoda</taxon>
        <taxon>Hexapoda</taxon>
        <taxon>Insecta</taxon>
        <taxon>Pterygota</taxon>
        <taxon>Neoptera</taxon>
        <taxon>Endopterygota</taxon>
        <taxon>Diptera</taxon>
        <taxon>Brachycera</taxon>
        <taxon>Muscomorpha</taxon>
        <taxon>Platypezoidea</taxon>
        <taxon>Phoridae</taxon>
        <taxon>Megaseliini</taxon>
        <taxon>Megaselia</taxon>
    </lineage>
</organism>
<sequence length="84" mass="10001">MYEVIKNNKSTGTDDIFYRLLTKIWISEKISNEWKVSFICPLNKKDYRSDCKNYRCMTLLSVAYNILPCECNCKRISTRQQVFS</sequence>
<dbReference type="EMBL" id="CAQQ02010149">
    <property type="status" value="NOT_ANNOTATED_CDS"/>
    <property type="molecule type" value="Genomic_DNA"/>
</dbReference>
<evidence type="ECO:0000313" key="2">
    <source>
        <dbReference type="Proteomes" id="UP000015102"/>
    </source>
</evidence>
<proteinExistence type="predicted"/>
<keyword evidence="2" id="KW-1185">Reference proteome</keyword>